<evidence type="ECO:0000259" key="8">
    <source>
        <dbReference type="Pfam" id="PF02837"/>
    </source>
</evidence>
<keyword evidence="5" id="KW-0732">Signal</keyword>
<feature type="domain" description="Alpha-galactosidase NEW3" evidence="9">
    <location>
        <begin position="1067"/>
        <end position="1139"/>
    </location>
</feature>
<dbReference type="InterPro" id="IPR006104">
    <property type="entry name" value="Glyco_hydro_2_N"/>
</dbReference>
<dbReference type="SUPFAM" id="SSF49785">
    <property type="entry name" value="Galactose-binding domain-like"/>
    <property type="match status" value="1"/>
</dbReference>
<dbReference type="SUPFAM" id="SSF49303">
    <property type="entry name" value="beta-Galactosidase/glucuronidase domain"/>
    <property type="match status" value="1"/>
</dbReference>
<feature type="domain" description="Glycoside hydrolase family 2 immunoglobulin-like beta-sandwich" evidence="6">
    <location>
        <begin position="333"/>
        <end position="433"/>
    </location>
</feature>
<proteinExistence type="inferred from homology"/>
<evidence type="ECO:0000256" key="4">
    <source>
        <dbReference type="SAM" id="MobiDB-lite"/>
    </source>
</evidence>
<feature type="domain" description="Glycoside hydrolase family 2 catalytic" evidence="7">
    <location>
        <begin position="496"/>
        <end position="706"/>
    </location>
</feature>
<evidence type="ECO:0000256" key="3">
    <source>
        <dbReference type="ARBA" id="ARBA00023295"/>
    </source>
</evidence>
<reference evidence="10" key="1">
    <citation type="journal article" date="2021" name="PeerJ">
        <title>Extensive microbial diversity within the chicken gut microbiome revealed by metagenomics and culture.</title>
        <authorList>
            <person name="Gilroy R."/>
            <person name="Ravi A."/>
            <person name="Getino M."/>
            <person name="Pursley I."/>
            <person name="Horton D.L."/>
            <person name="Alikhan N.F."/>
            <person name="Baker D."/>
            <person name="Gharbi K."/>
            <person name="Hall N."/>
            <person name="Watson M."/>
            <person name="Adriaenssens E.M."/>
            <person name="Foster-Nyarko E."/>
            <person name="Jarju S."/>
            <person name="Secka A."/>
            <person name="Antonio M."/>
            <person name="Oren A."/>
            <person name="Chaudhuri R.R."/>
            <person name="La Ragione R."/>
            <person name="Hildebrand F."/>
            <person name="Pallen M.J."/>
        </authorList>
    </citation>
    <scope>NUCLEOTIDE SEQUENCE</scope>
    <source>
        <strain evidence="10">ChiGjej4B4-7305</strain>
    </source>
</reference>
<dbReference type="InterPro" id="IPR008969">
    <property type="entry name" value="CarboxyPept-like_regulatory"/>
</dbReference>
<dbReference type="Gene3D" id="3.20.20.80">
    <property type="entry name" value="Glycosidases"/>
    <property type="match status" value="1"/>
</dbReference>
<feature type="chain" id="PRO_5039278919" evidence="5">
    <location>
        <begin position="32"/>
        <end position="1355"/>
    </location>
</feature>
<feature type="domain" description="Glycosyl hydrolases family 2 sugar binding" evidence="8">
    <location>
        <begin position="148"/>
        <end position="269"/>
    </location>
</feature>
<dbReference type="InterPro" id="IPR006102">
    <property type="entry name" value="Ig-like_GH2"/>
</dbReference>
<feature type="signal peptide" evidence="5">
    <location>
        <begin position="1"/>
        <end position="31"/>
    </location>
</feature>
<evidence type="ECO:0000259" key="6">
    <source>
        <dbReference type="Pfam" id="PF00703"/>
    </source>
</evidence>
<dbReference type="InterPro" id="IPR051913">
    <property type="entry name" value="GH2_Domain-Containing"/>
</dbReference>
<sequence>MSRRSARSAAGAGATIVAACALVLPMTVASASPDGRPQPPSPDQDAATVTVRGEVLDAGSGEPIEGASVHASRTDVVATSQPDGTFVLRDVPVEAALVIAAKEGYAFASTTVSDSVLLELEPDTDPARGEYPRPDADRRPFTDDAWLSLNGTWSFAFDPDDVGETEQWYDPDHELGRAIRVPFGYQSLAAWGEEELVTTEIFHGAHADYRGPVWYQRSFTVPENFGDEGSVRLRIGAADYGAAVWLDGEPVLPYSGDGYTEISADLGQLEPGTSHTLAIRVVAPATDAQTPYPQGKQTGDPPIPGASEGWFSDVGGIWQSVWIEPYRGARLTQTHVTPELTFEGDSPAPSEAFVTIDVQAEDVRGRPPVLVTITDPDGQVVSARVRVPLTDGHGSARVPIEDPHLWDIDDPAMYTADFRLLDQDGIRTFFGMRSIERDWAPGQQGEYQYIYLNNRPLYVRGVLDQGYNPWGLYTYTGVTAGPDLQTGTVGDPGRGSMLLDLQNARDLGFNVVRHHLKVNEPAYYHWADKLGLLIWYDMPNAGWESQGDPQAEQLYEELLTNALQRDHNHPSIVIWTVFNEAWGLADRPFQQPIPPEAFDYVRRMVDLTRENDPSRLVVDNSPCCQNGHLEGSTDLNDFHFYLDTYDAWKDLLDRFAAQVEPGSSWNFNDGVQEGQPWLNSEFAVKSGQFQHNVSLFRSYPQLTGYVGVQLAETEQEVQSPFRYDRQPNAAEFLDHEGNARTIEMFQRDDAIALMTPTSHTLERGQSIDVPVRISHYSDLDLSGAQLHWRIGGYDDAGRWHGDVAGSSQAIDPERYTVTETGTISVSTPEHLRGGYLWFWIEVDGETAAEQYLTFDTPAGESEAGFSPTDVTGHEWTGGAATHGGSDWVTGYGRGHFDYQVAVPEEVRSGQADEATLVLEVASAQAAGRYDQNLVTSARRFPTNLTVSVGGNELPAVLLPDDPNGPLALAGRSRGTPTGDFGNRYGYRIAVPISAEQLGTEDTVRVRLASDGGGLSVFGARSGRHGQPPVLLSSEVAVTDERPGHHGVDSRLSVYQTGAQISPATGTGTVIVSVVNDTAVAVADVRVRLDAPAGWTTRAVDPQAIGTLEPGEAQHVAFSIETDAGLSPGEGVDLTATAAWGEHAIQSVSSSTVAFDPGAYPEVGVVDSFDTDSGAEYTQYAPPGSPRLPEVSIGSGRLQAQADSPYFGMVAHESGPAGSQAVVVAEHDRFADNGITPDAQFNGLLKDENNYVMAWTGIGGNFGIDLMIDGELTNSCCSPYRLQPGDRWAFVLDGNAIAIWIDGGLGWSQLHTATTQDRIDFTAPGALDGWHYAVGMRSGGVQGIASLEGRSRASDE</sequence>
<dbReference type="Pfam" id="PF13620">
    <property type="entry name" value="CarboxypepD_reg"/>
    <property type="match status" value="1"/>
</dbReference>
<dbReference type="InterPro" id="IPR036156">
    <property type="entry name" value="Beta-gal/glucu_dom_sf"/>
</dbReference>
<dbReference type="Pfam" id="PF00703">
    <property type="entry name" value="Glyco_hydro_2"/>
    <property type="match status" value="1"/>
</dbReference>
<protein>
    <submittedName>
        <fullName evidence="10">Carboxypeptidase regulatory-like domain-containing protein</fullName>
    </submittedName>
</protein>
<dbReference type="InterPro" id="IPR008979">
    <property type="entry name" value="Galactose-bd-like_sf"/>
</dbReference>
<dbReference type="InterPro" id="IPR013783">
    <property type="entry name" value="Ig-like_fold"/>
</dbReference>
<keyword evidence="2" id="KW-0378">Hydrolase</keyword>
<dbReference type="GO" id="GO:0005975">
    <property type="term" value="P:carbohydrate metabolic process"/>
    <property type="evidence" value="ECO:0007669"/>
    <property type="project" value="InterPro"/>
</dbReference>
<evidence type="ECO:0000259" key="9">
    <source>
        <dbReference type="Pfam" id="PF10633"/>
    </source>
</evidence>
<evidence type="ECO:0000313" key="11">
    <source>
        <dbReference type="Proteomes" id="UP000824037"/>
    </source>
</evidence>
<dbReference type="Gene3D" id="2.60.120.260">
    <property type="entry name" value="Galactose-binding domain-like"/>
    <property type="match status" value="1"/>
</dbReference>
<comment type="similarity">
    <text evidence="1">Belongs to the glycosyl hydrolase 2 family.</text>
</comment>
<organism evidence="10 11">
    <name type="scientific">Candidatus Ruania gallistercoris</name>
    <dbReference type="NCBI Taxonomy" id="2838746"/>
    <lineage>
        <taxon>Bacteria</taxon>
        <taxon>Bacillati</taxon>
        <taxon>Actinomycetota</taxon>
        <taxon>Actinomycetes</taxon>
        <taxon>Micrococcales</taxon>
        <taxon>Ruaniaceae</taxon>
        <taxon>Ruania</taxon>
    </lineage>
</organism>
<dbReference type="InterPro" id="IPR017853">
    <property type="entry name" value="GH"/>
</dbReference>
<dbReference type="Pfam" id="PF02836">
    <property type="entry name" value="Glyco_hydro_2_C"/>
    <property type="match status" value="1"/>
</dbReference>
<dbReference type="Gene3D" id="2.60.40.1120">
    <property type="entry name" value="Carboxypeptidase-like, regulatory domain"/>
    <property type="match status" value="1"/>
</dbReference>
<dbReference type="GO" id="GO:0004180">
    <property type="term" value="F:carboxypeptidase activity"/>
    <property type="evidence" value="ECO:0007669"/>
    <property type="project" value="UniProtKB-KW"/>
</dbReference>
<dbReference type="EMBL" id="DXBY01000027">
    <property type="protein sequence ID" value="HIZ34405.1"/>
    <property type="molecule type" value="Genomic_DNA"/>
</dbReference>
<feature type="region of interest" description="Disordered" evidence="4">
    <location>
        <begin position="858"/>
        <end position="878"/>
    </location>
</feature>
<dbReference type="PROSITE" id="PS51257">
    <property type="entry name" value="PROKAR_LIPOPROTEIN"/>
    <property type="match status" value="1"/>
</dbReference>
<dbReference type="GO" id="GO:0004553">
    <property type="term" value="F:hydrolase activity, hydrolyzing O-glycosyl compounds"/>
    <property type="evidence" value="ECO:0007669"/>
    <property type="project" value="InterPro"/>
</dbReference>
<comment type="caution">
    <text evidence="10">The sequence shown here is derived from an EMBL/GenBank/DDBJ whole genome shotgun (WGS) entry which is preliminary data.</text>
</comment>
<reference evidence="10" key="2">
    <citation type="submission" date="2021-04" db="EMBL/GenBank/DDBJ databases">
        <authorList>
            <person name="Gilroy R."/>
        </authorList>
    </citation>
    <scope>NUCLEOTIDE SEQUENCE</scope>
    <source>
        <strain evidence="10">ChiGjej4B4-7305</strain>
    </source>
</reference>
<gene>
    <name evidence="10" type="ORF">H9815_01400</name>
</gene>
<feature type="compositionally biased region" description="Polar residues" evidence="4">
    <location>
        <begin position="287"/>
        <end position="297"/>
    </location>
</feature>
<keyword evidence="10" id="KW-0645">Protease</keyword>
<dbReference type="Pfam" id="PF02837">
    <property type="entry name" value="Glyco_hydro_2_N"/>
    <property type="match status" value="1"/>
</dbReference>
<evidence type="ECO:0000313" key="10">
    <source>
        <dbReference type="EMBL" id="HIZ34405.1"/>
    </source>
</evidence>
<dbReference type="Proteomes" id="UP000824037">
    <property type="component" value="Unassembled WGS sequence"/>
</dbReference>
<dbReference type="Pfam" id="PF10633">
    <property type="entry name" value="NPCBM_assoc"/>
    <property type="match status" value="1"/>
</dbReference>
<feature type="region of interest" description="Disordered" evidence="4">
    <location>
        <begin position="286"/>
        <end position="306"/>
    </location>
</feature>
<dbReference type="PANTHER" id="PTHR42732">
    <property type="entry name" value="BETA-GALACTOSIDASE"/>
    <property type="match status" value="1"/>
</dbReference>
<evidence type="ECO:0000256" key="5">
    <source>
        <dbReference type="SAM" id="SignalP"/>
    </source>
</evidence>
<evidence type="ECO:0000256" key="1">
    <source>
        <dbReference type="ARBA" id="ARBA00007401"/>
    </source>
</evidence>
<accession>A0A9D2EBL0</accession>
<name>A0A9D2EBL0_9MICO</name>
<dbReference type="PANTHER" id="PTHR42732:SF3">
    <property type="entry name" value="HYDROLASE"/>
    <property type="match status" value="1"/>
</dbReference>
<keyword evidence="10" id="KW-0121">Carboxypeptidase</keyword>
<evidence type="ECO:0000259" key="7">
    <source>
        <dbReference type="Pfam" id="PF02836"/>
    </source>
</evidence>
<dbReference type="InterPro" id="IPR018905">
    <property type="entry name" value="A-galactase_NEW3"/>
</dbReference>
<dbReference type="Gene3D" id="2.60.40.10">
    <property type="entry name" value="Immunoglobulins"/>
    <property type="match status" value="2"/>
</dbReference>
<dbReference type="SUPFAM" id="SSF51445">
    <property type="entry name" value="(Trans)glycosidases"/>
    <property type="match status" value="1"/>
</dbReference>
<dbReference type="InterPro" id="IPR006103">
    <property type="entry name" value="Glyco_hydro_2_cat"/>
</dbReference>
<dbReference type="SUPFAM" id="SSF49464">
    <property type="entry name" value="Carboxypeptidase regulatory domain-like"/>
    <property type="match status" value="1"/>
</dbReference>
<evidence type="ECO:0000256" key="2">
    <source>
        <dbReference type="ARBA" id="ARBA00022801"/>
    </source>
</evidence>
<keyword evidence="3" id="KW-0326">Glycosidase</keyword>